<dbReference type="Pfam" id="PF12627">
    <property type="entry name" value="PolyA_pol_RNAbd"/>
    <property type="match status" value="1"/>
</dbReference>
<evidence type="ECO:0000256" key="5">
    <source>
        <dbReference type="ARBA" id="ARBA00022723"/>
    </source>
</evidence>
<dbReference type="RefSeq" id="WP_094077390.1">
    <property type="nucleotide sequence ID" value="NZ_NBYO01000002.1"/>
</dbReference>
<keyword evidence="5" id="KW-0479">Metal-binding</keyword>
<accession>A0A231UX97</accession>
<comment type="caution">
    <text evidence="11">The sequence shown here is derived from an EMBL/GenBank/DDBJ whole genome shotgun (WGS) entry which is preliminary data.</text>
</comment>
<feature type="domain" description="Poly A polymerase head" evidence="9">
    <location>
        <begin position="33"/>
        <end position="155"/>
    </location>
</feature>
<evidence type="ECO:0000259" key="10">
    <source>
        <dbReference type="Pfam" id="PF12627"/>
    </source>
</evidence>
<dbReference type="GO" id="GO:0000049">
    <property type="term" value="F:tRNA binding"/>
    <property type="evidence" value="ECO:0007669"/>
    <property type="project" value="TreeGrafter"/>
</dbReference>
<dbReference type="InterPro" id="IPR002646">
    <property type="entry name" value="PolA_pol_head_dom"/>
</dbReference>
<dbReference type="Proteomes" id="UP000215405">
    <property type="component" value="Unassembled WGS sequence"/>
</dbReference>
<evidence type="ECO:0000256" key="6">
    <source>
        <dbReference type="ARBA" id="ARBA00022741"/>
    </source>
</evidence>
<dbReference type="CDD" id="cd05398">
    <property type="entry name" value="NT_ClassII-CCAase"/>
    <property type="match status" value="1"/>
</dbReference>
<feature type="domain" description="tRNA nucleotidyltransferase/poly(A) polymerase RNA and SrmB- binding" evidence="10">
    <location>
        <begin position="191"/>
        <end position="242"/>
    </location>
</feature>
<dbReference type="GO" id="GO:0000166">
    <property type="term" value="F:nucleotide binding"/>
    <property type="evidence" value="ECO:0007669"/>
    <property type="project" value="UniProtKB-KW"/>
</dbReference>
<keyword evidence="8" id="KW-0694">RNA-binding</keyword>
<keyword evidence="12" id="KW-1185">Reference proteome</keyword>
<dbReference type="InterPro" id="IPR043519">
    <property type="entry name" value="NT_sf"/>
</dbReference>
<dbReference type="GO" id="GO:0008033">
    <property type="term" value="P:tRNA processing"/>
    <property type="evidence" value="ECO:0007669"/>
    <property type="project" value="UniProtKB-KW"/>
</dbReference>
<dbReference type="Pfam" id="PF01743">
    <property type="entry name" value="PolyA_pol"/>
    <property type="match status" value="1"/>
</dbReference>
<gene>
    <name evidence="11" type="ORF">B7H23_10695</name>
</gene>
<dbReference type="Gene3D" id="1.10.3090.10">
    <property type="entry name" value="cca-adding enzyme, domain 2"/>
    <property type="match status" value="1"/>
</dbReference>
<evidence type="ECO:0000259" key="9">
    <source>
        <dbReference type="Pfam" id="PF01743"/>
    </source>
</evidence>
<dbReference type="PANTHER" id="PTHR46173:SF1">
    <property type="entry name" value="CCA TRNA NUCLEOTIDYLTRANSFERASE 1, MITOCHONDRIAL"/>
    <property type="match status" value="1"/>
</dbReference>
<protein>
    <submittedName>
        <fullName evidence="11">CCA tRNA nucleotidyltransferase</fullName>
    </submittedName>
</protein>
<name>A0A231UX97_9HYPH</name>
<keyword evidence="3" id="KW-0819">tRNA processing</keyword>
<dbReference type="PANTHER" id="PTHR46173">
    <property type="entry name" value="CCA TRNA NUCLEOTIDYLTRANSFERASE 1, MITOCHONDRIAL"/>
    <property type="match status" value="1"/>
</dbReference>
<comment type="cofactor">
    <cofactor evidence="1">
        <name>Mg(2+)</name>
        <dbReference type="ChEBI" id="CHEBI:18420"/>
    </cofactor>
</comment>
<dbReference type="SUPFAM" id="SSF81891">
    <property type="entry name" value="Poly A polymerase C-terminal region-like"/>
    <property type="match status" value="1"/>
</dbReference>
<evidence type="ECO:0000256" key="1">
    <source>
        <dbReference type="ARBA" id="ARBA00001946"/>
    </source>
</evidence>
<comment type="similarity">
    <text evidence="8">Belongs to the tRNA nucleotidyltransferase/poly(A) polymerase family.</text>
</comment>
<keyword evidence="6" id="KW-0547">Nucleotide-binding</keyword>
<evidence type="ECO:0000313" key="11">
    <source>
        <dbReference type="EMBL" id="OXT00565.1"/>
    </source>
</evidence>
<evidence type="ECO:0000256" key="7">
    <source>
        <dbReference type="ARBA" id="ARBA00022842"/>
    </source>
</evidence>
<evidence type="ECO:0000256" key="2">
    <source>
        <dbReference type="ARBA" id="ARBA00022679"/>
    </source>
</evidence>
<keyword evidence="4" id="KW-0548">Nucleotidyltransferase</keyword>
<dbReference type="SUPFAM" id="SSF81301">
    <property type="entry name" value="Nucleotidyltransferase"/>
    <property type="match status" value="1"/>
</dbReference>
<evidence type="ECO:0000313" key="12">
    <source>
        <dbReference type="Proteomes" id="UP000215405"/>
    </source>
</evidence>
<dbReference type="InterPro" id="IPR032828">
    <property type="entry name" value="PolyA_RNA-bd"/>
</dbReference>
<proteinExistence type="inferred from homology"/>
<dbReference type="GO" id="GO:0016779">
    <property type="term" value="F:nucleotidyltransferase activity"/>
    <property type="evidence" value="ECO:0007669"/>
    <property type="project" value="UniProtKB-KW"/>
</dbReference>
<organism evidence="11 12">
    <name type="scientific">Notoacmeibacter marinus</name>
    <dbReference type="NCBI Taxonomy" id="1876515"/>
    <lineage>
        <taxon>Bacteria</taxon>
        <taxon>Pseudomonadati</taxon>
        <taxon>Pseudomonadota</taxon>
        <taxon>Alphaproteobacteria</taxon>
        <taxon>Hyphomicrobiales</taxon>
        <taxon>Notoacmeibacteraceae</taxon>
        <taxon>Notoacmeibacter</taxon>
    </lineage>
</organism>
<dbReference type="EMBL" id="NBYO01000002">
    <property type="protein sequence ID" value="OXT00565.1"/>
    <property type="molecule type" value="Genomic_DNA"/>
</dbReference>
<keyword evidence="2 8" id="KW-0808">Transferase</keyword>
<keyword evidence="7" id="KW-0460">Magnesium</keyword>
<evidence type="ECO:0000256" key="4">
    <source>
        <dbReference type="ARBA" id="ARBA00022695"/>
    </source>
</evidence>
<dbReference type="Gene3D" id="3.30.460.10">
    <property type="entry name" value="Beta Polymerase, domain 2"/>
    <property type="match status" value="1"/>
</dbReference>
<evidence type="ECO:0000256" key="3">
    <source>
        <dbReference type="ARBA" id="ARBA00022694"/>
    </source>
</evidence>
<dbReference type="GO" id="GO:0046872">
    <property type="term" value="F:metal ion binding"/>
    <property type="evidence" value="ECO:0007669"/>
    <property type="project" value="UniProtKB-KW"/>
</dbReference>
<reference evidence="12" key="1">
    <citation type="journal article" date="2017" name="Int. J. Syst. Evol. Microbiol.">
        <title>Notoacmeibacter marinus gen. nov., sp. nov., isolated from the gut of a limpet and proposal of Notoacmeibacteraceae fam. nov. in the order Rhizobiales of the class Alphaproteobacteria.</title>
        <authorList>
            <person name="Huang Z."/>
            <person name="Guo F."/>
            <person name="Lai Q."/>
        </authorList>
    </citation>
    <scope>NUCLEOTIDE SEQUENCE [LARGE SCALE GENOMIC DNA]</scope>
    <source>
        <strain evidence="12">XMTR2A4</strain>
    </source>
</reference>
<dbReference type="InterPro" id="IPR050264">
    <property type="entry name" value="Bact_CCA-adding_enz_type3_sf"/>
</dbReference>
<dbReference type="AlphaFoldDB" id="A0A231UX97"/>
<sequence>MSETVSIAGRAPCLKEPALQTLLAALSDGEHEARIVGGAVRNVLLDLPVGDIDIATTTPPEETVRRVAKAGFRAIPTGIEHGTVTAVADGAVFEITTLRTDVTTDGRHADVRFGTDWQADARRRDFTINALYADADGRVYDPVGGLPDLETRTIRFIGEARERIEEDYLRILRFFRFFAWYGQGRPDADGLRACAAMKGGMDRLSAERVWSELRKLLAAPDPHRALLWMRTASVLTTILPESEKWGIDLVGPLVETGQNAGWTPDPLLRLMAMLPPDEARMKMLADRLRLSNAERDRLLAFAFNAAPSAEMTDKALKEWLYRQGRPAVLDRLRLSLASARGRATSDDAALVEAGRFAAMLETAENWDIPQFPLRGADLISAGMAAGPQIGERLKAAEEAWIESGFRLNRDDLLAKACTQTKFDPG</sequence>
<evidence type="ECO:0000256" key="8">
    <source>
        <dbReference type="RuleBase" id="RU003953"/>
    </source>
</evidence>